<dbReference type="AlphaFoldDB" id="A0A4R2J8M4"/>
<protein>
    <submittedName>
        <fullName evidence="1">Uncharacterized protein</fullName>
    </submittedName>
</protein>
<reference evidence="1 2" key="1">
    <citation type="submission" date="2019-03" db="EMBL/GenBank/DDBJ databases">
        <title>Genomic Encyclopedia of Type Strains, Phase IV (KMG-IV): sequencing the most valuable type-strain genomes for metagenomic binning, comparative biology and taxonomic classification.</title>
        <authorList>
            <person name="Goeker M."/>
        </authorList>
    </citation>
    <scope>NUCLEOTIDE SEQUENCE [LARGE SCALE GENOMIC DNA]</scope>
    <source>
        <strain evidence="1 2">DSM 45934</strain>
    </source>
</reference>
<gene>
    <name evidence="1" type="ORF">EV192_10763</name>
</gene>
<proteinExistence type="predicted"/>
<dbReference type="Proteomes" id="UP000295680">
    <property type="component" value="Unassembled WGS sequence"/>
</dbReference>
<keyword evidence="2" id="KW-1185">Reference proteome</keyword>
<evidence type="ECO:0000313" key="2">
    <source>
        <dbReference type="Proteomes" id="UP000295680"/>
    </source>
</evidence>
<organism evidence="1 2">
    <name type="scientific">Actinocrispum wychmicini</name>
    <dbReference type="NCBI Taxonomy" id="1213861"/>
    <lineage>
        <taxon>Bacteria</taxon>
        <taxon>Bacillati</taxon>
        <taxon>Actinomycetota</taxon>
        <taxon>Actinomycetes</taxon>
        <taxon>Pseudonocardiales</taxon>
        <taxon>Pseudonocardiaceae</taxon>
        <taxon>Actinocrispum</taxon>
    </lineage>
</organism>
<name>A0A4R2J8M4_9PSEU</name>
<sequence length="122" mass="13030">MNAFSGLSARCRGLTSTTSGLALVNTLLDTVVARLAERGTTTRRDVLYVPLPRTATTPAWGAFEPRRLAITIDIDRGWALVIDQPSSPVVDVVARCDESGIDAVLDLAIAINTGDFANVFAR</sequence>
<dbReference type="EMBL" id="SLWS01000007">
    <property type="protein sequence ID" value="TCO55641.1"/>
    <property type="molecule type" value="Genomic_DNA"/>
</dbReference>
<comment type="caution">
    <text evidence="1">The sequence shown here is derived from an EMBL/GenBank/DDBJ whole genome shotgun (WGS) entry which is preliminary data.</text>
</comment>
<accession>A0A4R2J8M4</accession>
<evidence type="ECO:0000313" key="1">
    <source>
        <dbReference type="EMBL" id="TCO55641.1"/>
    </source>
</evidence>